<comment type="caution">
    <text evidence="2">The sequence shown here is derived from an EMBL/GenBank/DDBJ whole genome shotgun (WGS) entry which is preliminary data.</text>
</comment>
<name>A0ABP8RCI3_9PSEU</name>
<organism evidence="2 3">
    <name type="scientific">Pseudonocardia xishanensis</name>
    <dbReference type="NCBI Taxonomy" id="630995"/>
    <lineage>
        <taxon>Bacteria</taxon>
        <taxon>Bacillati</taxon>
        <taxon>Actinomycetota</taxon>
        <taxon>Actinomycetes</taxon>
        <taxon>Pseudonocardiales</taxon>
        <taxon>Pseudonocardiaceae</taxon>
        <taxon>Pseudonocardia</taxon>
    </lineage>
</organism>
<feature type="compositionally biased region" description="Basic residues" evidence="1">
    <location>
        <begin position="56"/>
        <end position="71"/>
    </location>
</feature>
<gene>
    <name evidence="2" type="ORF">GCM10023175_01380</name>
</gene>
<reference evidence="3" key="1">
    <citation type="journal article" date="2019" name="Int. J. Syst. Evol. Microbiol.">
        <title>The Global Catalogue of Microorganisms (GCM) 10K type strain sequencing project: providing services to taxonomists for standard genome sequencing and annotation.</title>
        <authorList>
            <consortium name="The Broad Institute Genomics Platform"/>
            <consortium name="The Broad Institute Genome Sequencing Center for Infectious Disease"/>
            <person name="Wu L."/>
            <person name="Ma J."/>
        </authorList>
    </citation>
    <scope>NUCLEOTIDE SEQUENCE [LARGE SCALE GENOMIC DNA]</scope>
    <source>
        <strain evidence="3">JCM 17906</strain>
    </source>
</reference>
<keyword evidence="3" id="KW-1185">Reference proteome</keyword>
<feature type="compositionally biased region" description="Low complexity" evidence="1">
    <location>
        <begin position="1"/>
        <end position="14"/>
    </location>
</feature>
<accession>A0ABP8RCI3</accession>
<protein>
    <submittedName>
        <fullName evidence="2">Uncharacterized protein</fullName>
    </submittedName>
</protein>
<sequence>MSSAVIATSSAVSSCGQGAMRPGTDNDGPGRWFFGSPPRNTDTTAAGDDAEGSATRKGRPRSGFGSRRHQGLRLLDHSSHPNVPRSTRFPVNLRIRISSADLPTFRNAGEMGIS</sequence>
<dbReference type="Proteomes" id="UP001501598">
    <property type="component" value="Unassembled WGS sequence"/>
</dbReference>
<proteinExistence type="predicted"/>
<feature type="region of interest" description="Disordered" evidence="1">
    <location>
        <begin position="1"/>
        <end position="88"/>
    </location>
</feature>
<evidence type="ECO:0000313" key="3">
    <source>
        <dbReference type="Proteomes" id="UP001501598"/>
    </source>
</evidence>
<evidence type="ECO:0000256" key="1">
    <source>
        <dbReference type="SAM" id="MobiDB-lite"/>
    </source>
</evidence>
<evidence type="ECO:0000313" key="2">
    <source>
        <dbReference type="EMBL" id="GAA4535582.1"/>
    </source>
</evidence>
<dbReference type="EMBL" id="BAABGT010000003">
    <property type="protein sequence ID" value="GAA4535582.1"/>
    <property type="molecule type" value="Genomic_DNA"/>
</dbReference>